<reference evidence="3 4" key="1">
    <citation type="submission" date="2017-12" db="EMBL/GenBank/DDBJ databases">
        <title>Comparative genomics of Botrytis spp.</title>
        <authorList>
            <person name="Valero-Jimenez C.A."/>
            <person name="Tapia P."/>
            <person name="Veloso J."/>
            <person name="Silva-Moreno E."/>
            <person name="Staats M."/>
            <person name="Valdes J.H."/>
            <person name="Van Kan J.A.L."/>
        </authorList>
    </citation>
    <scope>NUCLEOTIDE SEQUENCE [LARGE SCALE GENOMIC DNA]</scope>
    <source>
        <strain evidence="3 4">Bp0003</strain>
    </source>
</reference>
<evidence type="ECO:0000256" key="2">
    <source>
        <dbReference type="SAM" id="Phobius"/>
    </source>
</evidence>
<evidence type="ECO:0000313" key="3">
    <source>
        <dbReference type="EMBL" id="TGO28985.1"/>
    </source>
</evidence>
<accession>A0A4Z1FWU2</accession>
<feature type="transmembrane region" description="Helical" evidence="2">
    <location>
        <begin position="124"/>
        <end position="142"/>
    </location>
</feature>
<evidence type="ECO:0000256" key="1">
    <source>
        <dbReference type="SAM" id="MobiDB-lite"/>
    </source>
</evidence>
<sequence length="215" mass="24701">MYHKSTDASSSLLHPDSSSRGRIPQGPEATSTSSFENEQPDDDCEPRRCISIYHLKEYLEVRESFLVNNNDANLSETALDTTANNERLRRQRIKYDVTFSHAQSNLVMLKYTLDQMIPRAYKRAFNGSAGFFVTAFVSIMGYSSHFLRQLHIAELMCCVATGFHGAYRTLYWWAVRCCHNNVQIVQERLENGTLHQDHIKYLEGGLWSLLRNANL</sequence>
<keyword evidence="2" id="KW-0812">Transmembrane</keyword>
<protein>
    <submittedName>
        <fullName evidence="3">Uncharacterized protein</fullName>
    </submittedName>
</protein>
<name>A0A4Z1FWU2_9HELO</name>
<keyword evidence="4" id="KW-1185">Reference proteome</keyword>
<organism evidence="3 4">
    <name type="scientific">Botrytis paeoniae</name>
    <dbReference type="NCBI Taxonomy" id="278948"/>
    <lineage>
        <taxon>Eukaryota</taxon>
        <taxon>Fungi</taxon>
        <taxon>Dikarya</taxon>
        <taxon>Ascomycota</taxon>
        <taxon>Pezizomycotina</taxon>
        <taxon>Leotiomycetes</taxon>
        <taxon>Helotiales</taxon>
        <taxon>Sclerotiniaceae</taxon>
        <taxon>Botrytis</taxon>
    </lineage>
</organism>
<keyword evidence="2" id="KW-0472">Membrane</keyword>
<dbReference type="EMBL" id="PQXI01000020">
    <property type="protein sequence ID" value="TGO28985.1"/>
    <property type="molecule type" value="Genomic_DNA"/>
</dbReference>
<dbReference type="Proteomes" id="UP000297910">
    <property type="component" value="Unassembled WGS sequence"/>
</dbReference>
<comment type="caution">
    <text evidence="3">The sequence shown here is derived from an EMBL/GenBank/DDBJ whole genome shotgun (WGS) entry which is preliminary data.</text>
</comment>
<feature type="compositionally biased region" description="Low complexity" evidence="1">
    <location>
        <begin position="9"/>
        <end position="18"/>
    </location>
</feature>
<proteinExistence type="predicted"/>
<evidence type="ECO:0000313" key="4">
    <source>
        <dbReference type="Proteomes" id="UP000297910"/>
    </source>
</evidence>
<feature type="compositionally biased region" description="Polar residues" evidence="1">
    <location>
        <begin position="28"/>
        <end position="37"/>
    </location>
</feature>
<gene>
    <name evidence="3" type="ORF">BPAE_0020g00300</name>
</gene>
<keyword evidence="2" id="KW-1133">Transmembrane helix</keyword>
<dbReference type="AlphaFoldDB" id="A0A4Z1FWU2"/>
<feature type="region of interest" description="Disordered" evidence="1">
    <location>
        <begin position="1"/>
        <end position="44"/>
    </location>
</feature>